<reference evidence="1" key="2">
    <citation type="submission" date="2022-06" db="UniProtKB">
        <authorList>
            <consortium name="EnsemblMetazoa"/>
        </authorList>
    </citation>
    <scope>IDENTIFICATION</scope>
    <source>
        <strain evidence="1">DF5081</strain>
    </source>
</reference>
<proteinExistence type="predicted"/>
<evidence type="ECO:0000313" key="2">
    <source>
        <dbReference type="Proteomes" id="UP000005237"/>
    </source>
</evidence>
<sequence length="69" mass="7808">MERRMVQGVGGDGEREEMSHKSCEFLDRKMCSSLMVRSKGSFATLDCLLKMIIVYGSFDWLPLIGMSRG</sequence>
<name>A0A8R1IDK8_CAEJA</name>
<dbReference type="EnsemblMetazoa" id="CJA31556.1">
    <property type="protein sequence ID" value="CJA31556.1"/>
    <property type="gene ID" value="WBGene00207403"/>
</dbReference>
<keyword evidence="2" id="KW-1185">Reference proteome</keyword>
<accession>A0A8R1IDK8</accession>
<organism evidence="1 2">
    <name type="scientific">Caenorhabditis japonica</name>
    <dbReference type="NCBI Taxonomy" id="281687"/>
    <lineage>
        <taxon>Eukaryota</taxon>
        <taxon>Metazoa</taxon>
        <taxon>Ecdysozoa</taxon>
        <taxon>Nematoda</taxon>
        <taxon>Chromadorea</taxon>
        <taxon>Rhabditida</taxon>
        <taxon>Rhabditina</taxon>
        <taxon>Rhabditomorpha</taxon>
        <taxon>Rhabditoidea</taxon>
        <taxon>Rhabditidae</taxon>
        <taxon>Peloderinae</taxon>
        <taxon>Caenorhabditis</taxon>
    </lineage>
</organism>
<evidence type="ECO:0000313" key="1">
    <source>
        <dbReference type="EnsemblMetazoa" id="CJA31556.1"/>
    </source>
</evidence>
<dbReference type="Proteomes" id="UP000005237">
    <property type="component" value="Unassembled WGS sequence"/>
</dbReference>
<protein>
    <submittedName>
        <fullName evidence="1">Uncharacterized protein</fullName>
    </submittedName>
</protein>
<reference evidence="2" key="1">
    <citation type="submission" date="2010-08" db="EMBL/GenBank/DDBJ databases">
        <authorList>
            <consortium name="Caenorhabditis japonica Sequencing Consortium"/>
            <person name="Wilson R.K."/>
        </authorList>
    </citation>
    <scope>NUCLEOTIDE SEQUENCE [LARGE SCALE GENOMIC DNA]</scope>
    <source>
        <strain evidence="2">DF5081</strain>
    </source>
</reference>
<dbReference type="AlphaFoldDB" id="A0A8R1IDK8"/>